<protein>
    <submittedName>
        <fullName evidence="4">Phage shock protein C (PspC) family protein</fullName>
    </submittedName>
</protein>
<feature type="transmembrane region" description="Helical" evidence="2">
    <location>
        <begin position="361"/>
        <end position="382"/>
    </location>
</feature>
<feature type="compositionally biased region" description="Low complexity" evidence="1">
    <location>
        <begin position="219"/>
        <end position="230"/>
    </location>
</feature>
<dbReference type="Pfam" id="PF04024">
    <property type="entry name" value="PspC"/>
    <property type="match status" value="1"/>
</dbReference>
<keyword evidence="2" id="KW-0472">Membrane</keyword>
<organism evidence="4 5">
    <name type="scientific">Plantibacter cousiniae</name>
    <name type="common">nom. nud.</name>
    <dbReference type="NCBI Taxonomy" id="199709"/>
    <lineage>
        <taxon>Bacteria</taxon>
        <taxon>Bacillati</taxon>
        <taxon>Actinomycetota</taxon>
        <taxon>Actinomycetes</taxon>
        <taxon>Micrococcales</taxon>
        <taxon>Microbacteriaceae</taxon>
        <taxon>Plantibacter</taxon>
    </lineage>
</organism>
<evidence type="ECO:0000256" key="2">
    <source>
        <dbReference type="SAM" id="Phobius"/>
    </source>
</evidence>
<feature type="transmembrane region" description="Helical" evidence="2">
    <location>
        <begin position="157"/>
        <end position="174"/>
    </location>
</feature>
<feature type="compositionally biased region" description="Basic and acidic residues" evidence="1">
    <location>
        <begin position="272"/>
        <end position="297"/>
    </location>
</feature>
<feature type="compositionally biased region" description="Low complexity" evidence="1">
    <location>
        <begin position="241"/>
        <end position="262"/>
    </location>
</feature>
<feature type="transmembrane region" description="Helical" evidence="2">
    <location>
        <begin position="117"/>
        <end position="137"/>
    </location>
</feature>
<evidence type="ECO:0000256" key="1">
    <source>
        <dbReference type="SAM" id="MobiDB-lite"/>
    </source>
</evidence>
<evidence type="ECO:0000259" key="3">
    <source>
        <dbReference type="Pfam" id="PF04024"/>
    </source>
</evidence>
<reference evidence="4 5" key="1">
    <citation type="submission" date="2017-02" db="EMBL/GenBank/DDBJ databases">
        <authorList>
            <person name="Varghese N."/>
            <person name="Submissions S."/>
        </authorList>
    </citation>
    <scope>NUCLEOTIDE SEQUENCE [LARGE SCALE GENOMIC DNA]</scope>
    <source>
        <strain evidence="4 5">VKM Ac-1787</strain>
    </source>
</reference>
<dbReference type="Proteomes" id="UP000190827">
    <property type="component" value="Unassembled WGS sequence"/>
</dbReference>
<feature type="transmembrane region" description="Helical" evidence="2">
    <location>
        <begin position="301"/>
        <end position="322"/>
    </location>
</feature>
<accession>A0ABY1LKW6</accession>
<feature type="region of interest" description="Disordered" evidence="1">
    <location>
        <begin position="1"/>
        <end position="34"/>
    </location>
</feature>
<dbReference type="InterPro" id="IPR007168">
    <property type="entry name" value="Phageshock_PspC_N"/>
</dbReference>
<feature type="domain" description="Phage shock protein PspC N-terminal" evidence="3">
    <location>
        <begin position="46"/>
        <end position="99"/>
    </location>
</feature>
<feature type="transmembrane region" description="Helical" evidence="2">
    <location>
        <begin position="328"/>
        <end position="354"/>
    </location>
</feature>
<feature type="compositionally biased region" description="Polar residues" evidence="1">
    <location>
        <begin position="1"/>
        <end position="17"/>
    </location>
</feature>
<feature type="compositionally biased region" description="Low complexity" evidence="1">
    <location>
        <begin position="198"/>
        <end position="212"/>
    </location>
</feature>
<comment type="caution">
    <text evidence="4">The sequence shown here is derived from an EMBL/GenBank/DDBJ whole genome shotgun (WGS) entry which is preliminary data.</text>
</comment>
<evidence type="ECO:0000313" key="5">
    <source>
        <dbReference type="Proteomes" id="UP000190827"/>
    </source>
</evidence>
<feature type="transmembrane region" description="Helical" evidence="2">
    <location>
        <begin position="75"/>
        <end position="97"/>
    </location>
</feature>
<feature type="region of interest" description="Disordered" evidence="1">
    <location>
        <begin position="179"/>
        <end position="297"/>
    </location>
</feature>
<dbReference type="EMBL" id="FUZO01000001">
    <property type="protein sequence ID" value="SKC55103.1"/>
    <property type="molecule type" value="Genomic_DNA"/>
</dbReference>
<sequence>MGPTRTLRQNRTMTNHSTPPTGAEPGAPAPQDPTTRFFDWWRSTGLRRSSDSWLGGVAGGVAARLGLDPMIVRGALIVIAILGGPVLFVYAAGWALIPDQHGRIHLERAIRGVFDPAIVAIGILAVLTVVPFMRGLWWDGVPHAWNLPGWLESTMTAGWVIALVVAAVWLIVMFSRRDPGRATPPDTPPQRDPWTSDASIPKPTAPSPTASPSGPPGSAPASPGAANPVSLAKADGSPGDAGTTVPLPGTTTATATAWDGAPSQQRGWTSQEFRDEMSRQRAEQQAERETKARERRAQHPGAAFVAITLGLALLAGAGAAVITASAGFSIPVVVVIGLAAALGALAVATIVAGISGRESGWLGLFTWAAVISLLATGVFPLGSSFLPVGRTTWTVTSTDADDRRGYVMIAGQPTLDLGELADDDALRGGTIDVWILAGEVDVLVPEDVPVIVEFSAIAGTLETGRDGRDRTDRRGGALFQDEARYGRTASGDTTRVRVWTVAGSAVVTEEAEAGR</sequence>
<name>A0ABY1LKW6_9MICO</name>
<gene>
    <name evidence="4" type="ORF">SAMN06295973_1905</name>
</gene>
<keyword evidence="2" id="KW-0812">Transmembrane</keyword>
<evidence type="ECO:0000313" key="4">
    <source>
        <dbReference type="EMBL" id="SKC55103.1"/>
    </source>
</evidence>
<proteinExistence type="predicted"/>
<keyword evidence="2" id="KW-1133">Transmembrane helix</keyword>
<keyword evidence="5" id="KW-1185">Reference proteome</keyword>